<sequence>MESKKKAFSLYDIVMIGLMAAVVFVVTMFLSIRIPTPTGTTMIKLANAFVLLCGLLLGPVRGGLAAGIGSMIFDLMTPEYAPEAWITFLRFFLMAWLCGVIAYAGAAAAKKFARNLVACLAGAVFSSLLYMLKGIIELMIGGSALVPAFVANIPKLMTSPPNIVIAVVVAMALLPALQKAMNSTSFGRHIAEK</sequence>
<accession>A0ABQ1DYR2</accession>
<proteinExistence type="predicted"/>
<evidence type="ECO:0000256" key="3">
    <source>
        <dbReference type="SAM" id="Phobius"/>
    </source>
</evidence>
<dbReference type="InterPro" id="IPR009825">
    <property type="entry name" value="ECF_substrate-spec-like"/>
</dbReference>
<keyword evidence="3" id="KW-0472">Membrane</keyword>
<dbReference type="Proteomes" id="UP000620147">
    <property type="component" value="Unassembled WGS sequence"/>
</dbReference>
<name>A0ABQ1DYR2_9FIRM</name>
<dbReference type="Pfam" id="PF07155">
    <property type="entry name" value="ECF-ribofla_trS"/>
    <property type="match status" value="1"/>
</dbReference>
<feature type="transmembrane region" description="Helical" evidence="3">
    <location>
        <begin position="13"/>
        <end position="34"/>
    </location>
</feature>
<feature type="transmembrane region" description="Helical" evidence="3">
    <location>
        <begin position="46"/>
        <end position="73"/>
    </location>
</feature>
<keyword evidence="1 3" id="KW-0812">Transmembrane</keyword>
<evidence type="ECO:0000313" key="5">
    <source>
        <dbReference type="Proteomes" id="UP000620147"/>
    </source>
</evidence>
<feature type="transmembrane region" description="Helical" evidence="3">
    <location>
        <begin position="156"/>
        <end position="177"/>
    </location>
</feature>
<dbReference type="Gene3D" id="1.10.1760.20">
    <property type="match status" value="1"/>
</dbReference>
<evidence type="ECO:0000313" key="4">
    <source>
        <dbReference type="EMBL" id="GFO87856.1"/>
    </source>
</evidence>
<dbReference type="PANTHER" id="PTHR37815:SF3">
    <property type="entry name" value="UPF0397 PROTEIN SPR0429"/>
    <property type="match status" value="1"/>
</dbReference>
<evidence type="ECO:0000256" key="2">
    <source>
        <dbReference type="ARBA" id="ARBA00022989"/>
    </source>
</evidence>
<feature type="transmembrane region" description="Helical" evidence="3">
    <location>
        <begin position="116"/>
        <end position="136"/>
    </location>
</feature>
<feature type="transmembrane region" description="Helical" evidence="3">
    <location>
        <begin position="85"/>
        <end position="104"/>
    </location>
</feature>
<dbReference type="EMBL" id="BLYJ01000009">
    <property type="protein sequence ID" value="GFO87856.1"/>
    <property type="molecule type" value="Genomic_DNA"/>
</dbReference>
<dbReference type="RefSeq" id="WP_188886824.1">
    <property type="nucleotide sequence ID" value="NZ_BLYJ01000009.1"/>
</dbReference>
<reference evidence="4 5" key="1">
    <citation type="submission" date="2020-06" db="EMBL/GenBank/DDBJ databases">
        <title>Characterization of fructooligosaccharide metabolism and fructooligosaccharide-degrading enzymes in human commensal butyrate producers.</title>
        <authorList>
            <person name="Tanno H."/>
            <person name="Fujii T."/>
            <person name="Hirano K."/>
            <person name="Maeno S."/>
            <person name="Tonozuka T."/>
            <person name="Sakamoto M."/>
            <person name="Ohkuma M."/>
            <person name="Tochio T."/>
            <person name="Endo A."/>
        </authorList>
    </citation>
    <scope>NUCLEOTIDE SEQUENCE [LARGE SCALE GENOMIC DNA]</scope>
    <source>
        <strain evidence="4 5">JCM 31056</strain>
    </source>
</reference>
<evidence type="ECO:0000256" key="1">
    <source>
        <dbReference type="ARBA" id="ARBA00022692"/>
    </source>
</evidence>
<organism evidence="4 5">
    <name type="scientific">Butyricicoccus faecihominis</name>
    <dbReference type="NCBI Taxonomy" id="1712515"/>
    <lineage>
        <taxon>Bacteria</taxon>
        <taxon>Bacillati</taxon>
        <taxon>Bacillota</taxon>
        <taxon>Clostridia</taxon>
        <taxon>Eubacteriales</taxon>
        <taxon>Butyricicoccaceae</taxon>
        <taxon>Butyricicoccus</taxon>
    </lineage>
</organism>
<gene>
    <name evidence="4" type="ORF">BUFA31_10200</name>
</gene>
<protein>
    <recommendedName>
        <fullName evidence="6">ECF transporter S component</fullName>
    </recommendedName>
</protein>
<evidence type="ECO:0008006" key="6">
    <source>
        <dbReference type="Google" id="ProtNLM"/>
    </source>
</evidence>
<comment type="caution">
    <text evidence="4">The sequence shown here is derived from an EMBL/GenBank/DDBJ whole genome shotgun (WGS) entry which is preliminary data.</text>
</comment>
<dbReference type="PANTHER" id="PTHR37815">
    <property type="entry name" value="UPF0397 PROTEIN BC_2624-RELATED"/>
    <property type="match status" value="1"/>
</dbReference>
<keyword evidence="5" id="KW-1185">Reference proteome</keyword>
<keyword evidence="2 3" id="KW-1133">Transmembrane helix</keyword>